<dbReference type="Gene3D" id="2.40.160.10">
    <property type="entry name" value="Porin"/>
    <property type="match status" value="1"/>
</dbReference>
<dbReference type="InterPro" id="IPR011486">
    <property type="entry name" value="BBP2"/>
</dbReference>
<keyword evidence="2" id="KW-1185">Reference proteome</keyword>
<sequence length="400" mass="44537">MFRIWRNTASEWKAVAKPLFPMADCRRYSPASAAAAFSMKLPLLVGHLLFSAAALAQTVPADSAAKTLNPLTVYGFADAYYGYDFTGNSPQRPGFLYAHNRANEFALNNGVLGLRYNDNRARGAFALHTGTYVEANYANEPPVLRHVYEAYAGFRPLPNTWLDLGIFPSHIGFESALSKDNWTLSRSLMAENSPYYEAGARLTWEASPRWTVTGLVLNGWQNLRDNNRGKALGTQLQWKPTDQLTLNSSTFFGNEQPQDSSRRRRFFHNFYLSYAATSRLSAAAVFDVGTQQAPSRKADTWHAGALLLRYQLADKWAVAGRAEYYAARHGVVIFSSRPRATDANARIAGASLNLDYAPNRRVLCRVEGRALQAQNRIFADDRSRPTHTYGNVTSSIALSL</sequence>
<reference evidence="1 2" key="1">
    <citation type="submission" date="2019-09" db="EMBL/GenBank/DDBJ databases">
        <title>Genome sequence of Hymenobacter sp. M3.</title>
        <authorList>
            <person name="Srinivasan S."/>
        </authorList>
    </citation>
    <scope>NUCLEOTIDE SEQUENCE [LARGE SCALE GENOMIC DNA]</scope>
    <source>
        <strain evidence="1 2">M3</strain>
    </source>
</reference>
<dbReference type="Pfam" id="PF07642">
    <property type="entry name" value="BBP2"/>
    <property type="match status" value="1"/>
</dbReference>
<protein>
    <submittedName>
        <fullName evidence="1">Porin</fullName>
    </submittedName>
</protein>
<dbReference type="InterPro" id="IPR023614">
    <property type="entry name" value="Porin_dom_sf"/>
</dbReference>
<evidence type="ECO:0000313" key="1">
    <source>
        <dbReference type="EMBL" id="KAA9339887.1"/>
    </source>
</evidence>
<dbReference type="AlphaFoldDB" id="A0AA88K299"/>
<dbReference type="Proteomes" id="UP000326380">
    <property type="component" value="Unassembled WGS sequence"/>
</dbReference>
<dbReference type="SUPFAM" id="SSF56935">
    <property type="entry name" value="Porins"/>
    <property type="match status" value="1"/>
</dbReference>
<comment type="caution">
    <text evidence="1">The sequence shown here is derived from an EMBL/GenBank/DDBJ whole genome shotgun (WGS) entry which is preliminary data.</text>
</comment>
<proteinExistence type="predicted"/>
<organism evidence="1 2">
    <name type="scientific">Hymenobacter busanensis</name>
    <dbReference type="NCBI Taxonomy" id="2607656"/>
    <lineage>
        <taxon>Bacteria</taxon>
        <taxon>Pseudomonadati</taxon>
        <taxon>Bacteroidota</taxon>
        <taxon>Cytophagia</taxon>
        <taxon>Cytophagales</taxon>
        <taxon>Hymenobacteraceae</taxon>
        <taxon>Hymenobacter</taxon>
    </lineage>
</organism>
<name>A0AA88K299_9BACT</name>
<dbReference type="EMBL" id="VTWU01000001">
    <property type="protein sequence ID" value="KAA9339887.1"/>
    <property type="molecule type" value="Genomic_DNA"/>
</dbReference>
<accession>A0AA88K299</accession>
<gene>
    <name evidence="1" type="ORF">F0P96_04525</name>
</gene>
<evidence type="ECO:0000313" key="2">
    <source>
        <dbReference type="Proteomes" id="UP000326380"/>
    </source>
</evidence>